<evidence type="ECO:0000259" key="2">
    <source>
        <dbReference type="PROSITE" id="PS50927"/>
    </source>
</evidence>
<sequence>MKIKTIVFSFMIVMIMVLTSITSLASDKYDKGDTLYSNYYPLPGSELKVGYYLKSNNDKYTLFMQHDGNLVLYDEKHEPLWATNTNGYGGVNHIIVFQFYGGGLALKDLMHDPHSDFHKIWERKFQKKSVWKPHRRLVLQDDGNLVVYDINNKAIWATGTNR</sequence>
<dbReference type="Gene3D" id="2.90.10.30">
    <property type="match status" value="1"/>
</dbReference>
<keyword evidence="1" id="KW-1133">Transmembrane helix</keyword>
<proteinExistence type="predicted"/>
<dbReference type="AlphaFoldDB" id="A0A8J8MCK9"/>
<accession>A0A8J8MCK9</accession>
<dbReference type="Proteomes" id="UP000677305">
    <property type="component" value="Chromosome"/>
</dbReference>
<organism evidence="3 4">
    <name type="scientific">Vallitalea guaymasensis</name>
    <dbReference type="NCBI Taxonomy" id="1185412"/>
    <lineage>
        <taxon>Bacteria</taxon>
        <taxon>Bacillati</taxon>
        <taxon>Bacillota</taxon>
        <taxon>Clostridia</taxon>
        <taxon>Lachnospirales</taxon>
        <taxon>Vallitaleaceae</taxon>
        <taxon>Vallitalea</taxon>
    </lineage>
</organism>
<evidence type="ECO:0000313" key="4">
    <source>
        <dbReference type="Proteomes" id="UP000677305"/>
    </source>
</evidence>
<reference evidence="3 4" key="1">
    <citation type="submission" date="2020-07" db="EMBL/GenBank/DDBJ databases">
        <title>Vallitalea guaymasensis genome.</title>
        <authorList>
            <person name="Postec A."/>
        </authorList>
    </citation>
    <scope>NUCLEOTIDE SEQUENCE [LARGE SCALE GENOMIC DNA]</scope>
    <source>
        <strain evidence="3 4">Ra1766G1</strain>
    </source>
</reference>
<dbReference type="PROSITE" id="PS50927">
    <property type="entry name" value="BULB_LECTIN"/>
    <property type="match status" value="1"/>
</dbReference>
<dbReference type="SUPFAM" id="SSF51110">
    <property type="entry name" value="alpha-D-mannose-specific plant lectins"/>
    <property type="match status" value="1"/>
</dbReference>
<gene>
    <name evidence="3" type="ORF">HYG85_15375</name>
</gene>
<keyword evidence="4" id="KW-1185">Reference proteome</keyword>
<dbReference type="Gene3D" id="2.90.10.10">
    <property type="entry name" value="Bulb-type lectin domain"/>
    <property type="match status" value="1"/>
</dbReference>
<keyword evidence="1" id="KW-0812">Transmembrane</keyword>
<dbReference type="RefSeq" id="WP_212690405.1">
    <property type="nucleotide sequence ID" value="NZ_CP058561.1"/>
</dbReference>
<evidence type="ECO:0000313" key="3">
    <source>
        <dbReference type="EMBL" id="QUH30210.1"/>
    </source>
</evidence>
<feature type="transmembrane region" description="Helical" evidence="1">
    <location>
        <begin position="6"/>
        <end position="25"/>
    </location>
</feature>
<evidence type="ECO:0000256" key="1">
    <source>
        <dbReference type="SAM" id="Phobius"/>
    </source>
</evidence>
<dbReference type="SMART" id="SM00108">
    <property type="entry name" value="B_lectin"/>
    <property type="match status" value="1"/>
</dbReference>
<dbReference type="InterPro" id="IPR036426">
    <property type="entry name" value="Bulb-type_lectin_dom_sf"/>
</dbReference>
<name>A0A8J8MCK9_9FIRM</name>
<keyword evidence="1" id="KW-0472">Membrane</keyword>
<protein>
    <recommendedName>
        <fullName evidence="2">Bulb-type lectin domain-containing protein</fullName>
    </recommendedName>
</protein>
<dbReference type="InterPro" id="IPR001480">
    <property type="entry name" value="Bulb-type_lectin_dom"/>
</dbReference>
<dbReference type="KEGG" id="vgu:HYG85_15375"/>
<dbReference type="EMBL" id="CP058561">
    <property type="protein sequence ID" value="QUH30210.1"/>
    <property type="molecule type" value="Genomic_DNA"/>
</dbReference>
<feature type="domain" description="Bulb-type lectin" evidence="2">
    <location>
        <begin position="38"/>
        <end position="160"/>
    </location>
</feature>